<keyword evidence="9" id="KW-0378">Hydrolase</keyword>
<feature type="compositionally biased region" description="Low complexity" evidence="7">
    <location>
        <begin position="225"/>
        <end position="243"/>
    </location>
</feature>
<dbReference type="GO" id="GO:0008017">
    <property type="term" value="F:microtubule binding"/>
    <property type="evidence" value="ECO:0007669"/>
    <property type="project" value="InterPro"/>
</dbReference>
<protein>
    <submittedName>
        <fullName evidence="9">p-loop containing nucleoside triphosphate hydrolase protein</fullName>
    </submittedName>
</protein>
<dbReference type="GO" id="GO:0007018">
    <property type="term" value="P:microtubule-based movement"/>
    <property type="evidence" value="ECO:0007669"/>
    <property type="project" value="InterPro"/>
</dbReference>
<feature type="region of interest" description="Disordered" evidence="7">
    <location>
        <begin position="847"/>
        <end position="873"/>
    </location>
</feature>
<keyword evidence="2 5" id="KW-0547">Nucleotide-binding</keyword>
<dbReference type="InterPro" id="IPR027640">
    <property type="entry name" value="Kinesin-like_fam"/>
</dbReference>
<keyword evidence="4 5" id="KW-0505">Motor protein</keyword>
<feature type="region of interest" description="Disordered" evidence="7">
    <location>
        <begin position="95"/>
        <end position="252"/>
    </location>
</feature>
<dbReference type="EMBL" id="KV442084">
    <property type="protein sequence ID" value="OAQ24989.1"/>
    <property type="molecule type" value="Genomic_DNA"/>
</dbReference>
<evidence type="ECO:0000256" key="4">
    <source>
        <dbReference type="ARBA" id="ARBA00023175"/>
    </source>
</evidence>
<keyword evidence="3 5" id="KW-0067">ATP-binding</keyword>
<evidence type="ECO:0000256" key="5">
    <source>
        <dbReference type="PROSITE-ProRule" id="PRU00283"/>
    </source>
</evidence>
<dbReference type="PRINTS" id="PR00380">
    <property type="entry name" value="KINESINHEAVY"/>
</dbReference>
<feature type="compositionally biased region" description="Low complexity" evidence="7">
    <location>
        <begin position="117"/>
        <end position="153"/>
    </location>
</feature>
<evidence type="ECO:0000313" key="10">
    <source>
        <dbReference type="Proteomes" id="UP000078512"/>
    </source>
</evidence>
<accession>A0A197JKV3</accession>
<dbReference type="STRING" id="1314771.A0A197JKV3"/>
<organism evidence="9 10">
    <name type="scientific">Linnemannia elongata AG-77</name>
    <dbReference type="NCBI Taxonomy" id="1314771"/>
    <lineage>
        <taxon>Eukaryota</taxon>
        <taxon>Fungi</taxon>
        <taxon>Fungi incertae sedis</taxon>
        <taxon>Mucoromycota</taxon>
        <taxon>Mortierellomycotina</taxon>
        <taxon>Mortierellomycetes</taxon>
        <taxon>Mortierellales</taxon>
        <taxon>Mortierellaceae</taxon>
        <taxon>Linnemannia</taxon>
    </lineage>
</organism>
<proteinExistence type="inferred from homology"/>
<gene>
    <name evidence="9" type="ORF">K457DRAFT_158440</name>
</gene>
<dbReference type="Proteomes" id="UP000078512">
    <property type="component" value="Unassembled WGS sequence"/>
</dbReference>
<feature type="binding site" evidence="5">
    <location>
        <begin position="565"/>
        <end position="572"/>
    </location>
    <ligand>
        <name>ATP</name>
        <dbReference type="ChEBI" id="CHEBI:30616"/>
    </ligand>
</feature>
<dbReference type="Pfam" id="PF00225">
    <property type="entry name" value="Kinesin"/>
    <property type="match status" value="1"/>
</dbReference>
<dbReference type="PROSITE" id="PS50067">
    <property type="entry name" value="KINESIN_MOTOR_2"/>
    <property type="match status" value="1"/>
</dbReference>
<keyword evidence="1" id="KW-0493">Microtubule</keyword>
<reference evidence="9 10" key="1">
    <citation type="submission" date="2016-05" db="EMBL/GenBank/DDBJ databases">
        <title>Genome sequencing reveals origins of a unique bacterial endosymbiosis in the earliest lineages of terrestrial Fungi.</title>
        <authorList>
            <consortium name="DOE Joint Genome Institute"/>
            <person name="Uehling J."/>
            <person name="Gryganskyi A."/>
            <person name="Hameed K."/>
            <person name="Tschaplinski T."/>
            <person name="Misztal P."/>
            <person name="Wu S."/>
            <person name="Desiro A."/>
            <person name="Vande Pol N."/>
            <person name="Du Z.-Y."/>
            <person name="Zienkiewicz A."/>
            <person name="Zienkiewicz K."/>
            <person name="Morin E."/>
            <person name="Tisserant E."/>
            <person name="Splivallo R."/>
            <person name="Hainaut M."/>
            <person name="Henrissat B."/>
            <person name="Ohm R."/>
            <person name="Kuo A."/>
            <person name="Yan J."/>
            <person name="Lipzen A."/>
            <person name="Nolan M."/>
            <person name="Labutti K."/>
            <person name="Barry K."/>
            <person name="Goldstein A."/>
            <person name="Labbe J."/>
            <person name="Schadt C."/>
            <person name="Tuskan G."/>
            <person name="Grigoriev I."/>
            <person name="Martin F."/>
            <person name="Vilgalys R."/>
            <person name="Bonito G."/>
        </authorList>
    </citation>
    <scope>NUCLEOTIDE SEQUENCE [LARGE SCALE GENOMIC DNA]</scope>
    <source>
        <strain evidence="9 10">AG-77</strain>
    </source>
</reference>
<dbReference type="SUPFAM" id="SSF52540">
    <property type="entry name" value="P-loop containing nucleoside triphosphate hydrolases"/>
    <property type="match status" value="1"/>
</dbReference>
<dbReference type="AlphaFoldDB" id="A0A197JKV3"/>
<evidence type="ECO:0000259" key="8">
    <source>
        <dbReference type="PROSITE" id="PS50067"/>
    </source>
</evidence>
<dbReference type="InterPro" id="IPR027417">
    <property type="entry name" value="P-loop_NTPase"/>
</dbReference>
<evidence type="ECO:0000256" key="6">
    <source>
        <dbReference type="SAM" id="Coils"/>
    </source>
</evidence>
<feature type="compositionally biased region" description="Polar residues" evidence="7">
    <location>
        <begin position="106"/>
        <end position="116"/>
    </location>
</feature>
<evidence type="ECO:0000256" key="2">
    <source>
        <dbReference type="ARBA" id="ARBA00022741"/>
    </source>
</evidence>
<dbReference type="GO" id="GO:0005524">
    <property type="term" value="F:ATP binding"/>
    <property type="evidence" value="ECO:0007669"/>
    <property type="project" value="UniProtKB-UniRule"/>
</dbReference>
<dbReference type="OrthoDB" id="3176171at2759"/>
<dbReference type="GO" id="GO:0016787">
    <property type="term" value="F:hydrolase activity"/>
    <property type="evidence" value="ECO:0007669"/>
    <property type="project" value="UniProtKB-KW"/>
</dbReference>
<feature type="compositionally biased region" description="Low complexity" evidence="7">
    <location>
        <begin position="160"/>
        <end position="214"/>
    </location>
</feature>
<dbReference type="GO" id="GO:0003777">
    <property type="term" value="F:microtubule motor activity"/>
    <property type="evidence" value="ECO:0007669"/>
    <property type="project" value="InterPro"/>
</dbReference>
<feature type="region of interest" description="Disordered" evidence="7">
    <location>
        <begin position="1"/>
        <end position="23"/>
    </location>
</feature>
<feature type="compositionally biased region" description="Low complexity" evidence="7">
    <location>
        <begin position="847"/>
        <end position="866"/>
    </location>
</feature>
<dbReference type="InterPro" id="IPR001752">
    <property type="entry name" value="Kinesin_motor_dom"/>
</dbReference>
<evidence type="ECO:0000256" key="3">
    <source>
        <dbReference type="ARBA" id="ARBA00022840"/>
    </source>
</evidence>
<keyword evidence="10" id="KW-1185">Reference proteome</keyword>
<evidence type="ECO:0000256" key="7">
    <source>
        <dbReference type="SAM" id="MobiDB-lite"/>
    </source>
</evidence>
<dbReference type="PANTHER" id="PTHR47972:SF45">
    <property type="entry name" value="PROTEIN CLARET SEGREGATIONAL"/>
    <property type="match status" value="1"/>
</dbReference>
<evidence type="ECO:0000313" key="9">
    <source>
        <dbReference type="EMBL" id="OAQ24989.1"/>
    </source>
</evidence>
<evidence type="ECO:0000256" key="1">
    <source>
        <dbReference type="ARBA" id="ARBA00022701"/>
    </source>
</evidence>
<dbReference type="PANTHER" id="PTHR47972">
    <property type="entry name" value="KINESIN-LIKE PROTEIN KLP-3"/>
    <property type="match status" value="1"/>
</dbReference>
<dbReference type="SMART" id="SM00129">
    <property type="entry name" value="KISc"/>
    <property type="match status" value="1"/>
</dbReference>
<feature type="domain" description="Kinesin motor" evidence="8">
    <location>
        <begin position="485"/>
        <end position="821"/>
    </location>
</feature>
<name>A0A197JKV3_9FUNG</name>
<dbReference type="Gene3D" id="3.40.850.10">
    <property type="entry name" value="Kinesin motor domain"/>
    <property type="match status" value="1"/>
</dbReference>
<sequence length="873" mass="93610">MEQLNRSLSKLKPPSTIVRSNSSSALSTALAVAAAAMNENENYSATTFFGNRSIGATTGAGTGTGINNEPKKDHTLTLEMLEPLPLKAVAGVKRKAEDDARVRPSSAATVAPSTRPATNTRGTIATTTGAARKPAAGAQRQQQPPQPAKPAGRTPLQTQTRMTGRATPAARPTTTARAPLTSNKTTPTTAAGRATRVSATTAPAGGRPRAIPAAKSKAGPPQPAPTRATTRSRSTTPAPAPTTHLKGAGKGVAVSADIELPAKKKRAAWDTKGRLQDMEELTGALHEMLNKSTGNITEITQTLESNANKIEELESFRLGLESKVVGKEIENNDMLQKMSTVEQEIFILNRKHLDNMKALQSQQAMEVEQEKSTEARLQQERDMVESNLRIANNHLEQQVQESANLRTTISTQSSNCLAFETDNRALKLKIERTEDNIARRETSIEELERKLRDSEIQVRKRQQKVRDEESGRRKLYGTIMDLKGHIRVFCRVRPHGPSDGTVTSIDYPDLEGREIVLTPAKEPKYPFTFDRVFAAASTQGDLFEEVSQMLPSILSGGSACVFAYGSTQTGKSYTLEGSSASAEESMGLIPRSILQIYEATRAPGANDWRYTLEIRQVGIYNETIYDLQAPEGSPTNKAHEIQSAPGGGKATVTGINMTEVKSAVMIGSLLSIAQRRQADIKQSLKDNYRGGHSVFTIRVTGVDSGTGKTTEGSLHFVDLVASDSHLEATKVESSDSNDSDKTLPGGEIDQSLKCLADVFLALSTKDSQVPYRGSKLTHLLQSTFVDSSNTKMLFVVHISSLSVHLEQTLRSLRFAAKVNSCLLPLGGSGSLQSVASKSSLTAAAIAASSSTPSSSTSSAASSVGASLRRTKAS</sequence>
<keyword evidence="6" id="KW-0175">Coiled coil</keyword>
<dbReference type="InterPro" id="IPR036961">
    <property type="entry name" value="Kinesin_motor_dom_sf"/>
</dbReference>
<feature type="coiled-coil region" evidence="6">
    <location>
        <begin position="430"/>
        <end position="464"/>
    </location>
</feature>
<dbReference type="GO" id="GO:0005874">
    <property type="term" value="C:microtubule"/>
    <property type="evidence" value="ECO:0007669"/>
    <property type="project" value="UniProtKB-KW"/>
</dbReference>
<comment type="similarity">
    <text evidence="5">Belongs to the TRAFAC class myosin-kinesin ATPase superfamily. Kinesin family.</text>
</comment>